<reference evidence="2" key="1">
    <citation type="journal article" date="2023" name="Front. Plant Sci.">
        <title>Chromosomal-level genome assembly of Melastoma candidum provides insights into trichome evolution.</title>
        <authorList>
            <person name="Zhong Y."/>
            <person name="Wu W."/>
            <person name="Sun C."/>
            <person name="Zou P."/>
            <person name="Liu Y."/>
            <person name="Dai S."/>
            <person name="Zhou R."/>
        </authorList>
    </citation>
    <scope>NUCLEOTIDE SEQUENCE [LARGE SCALE GENOMIC DNA]</scope>
</reference>
<proteinExistence type="predicted"/>
<sequence length="366" mass="40323">MSSFLHSPTASSLAMTMTFVALCLLQFPLVAPFKLPHNMTVPAVFAFGDSIIDPGNNNGLVTVAKSNFHPYGRDFYGGVATGRFSNGRVPSDFLAEAIGVKDTLPAYLDPNLNTRDLLTGVSFASGAAGYDPLSAQLALVFSMSDQLNLFREYMRKIRAEVGDERARTIISESLYLVCTGSNDITNTYFSIPVRSSVYDIPSYAGFIAKLASEFIQELYGIGARRIGVLSLPPAGCLPSQRTIKGGTNRDCFAPANRLASLANTKIQSEIRSLRSNLPDAKMVFLDIYYPLMNIIQHPARYGFTYANVGCCGTGKIEVSVLCNDFDDPRTCKDAKEYVFWDSYHPTEATYRLLVSRLLDKYGHEFY</sequence>
<gene>
    <name evidence="1" type="ORF">MLD38_007825</name>
</gene>
<organism evidence="1 2">
    <name type="scientific">Melastoma candidum</name>
    <dbReference type="NCBI Taxonomy" id="119954"/>
    <lineage>
        <taxon>Eukaryota</taxon>
        <taxon>Viridiplantae</taxon>
        <taxon>Streptophyta</taxon>
        <taxon>Embryophyta</taxon>
        <taxon>Tracheophyta</taxon>
        <taxon>Spermatophyta</taxon>
        <taxon>Magnoliopsida</taxon>
        <taxon>eudicotyledons</taxon>
        <taxon>Gunneridae</taxon>
        <taxon>Pentapetalae</taxon>
        <taxon>rosids</taxon>
        <taxon>malvids</taxon>
        <taxon>Myrtales</taxon>
        <taxon>Melastomataceae</taxon>
        <taxon>Melastomatoideae</taxon>
        <taxon>Melastomateae</taxon>
        <taxon>Melastoma</taxon>
    </lineage>
</organism>
<dbReference type="Proteomes" id="UP001057402">
    <property type="component" value="Chromosome 3"/>
</dbReference>
<dbReference type="EMBL" id="CM042882">
    <property type="protein sequence ID" value="KAI4381783.1"/>
    <property type="molecule type" value="Genomic_DNA"/>
</dbReference>
<evidence type="ECO:0000313" key="1">
    <source>
        <dbReference type="EMBL" id="KAI4381783.1"/>
    </source>
</evidence>
<name>A0ACB9RWM2_9MYRT</name>
<protein>
    <submittedName>
        <fullName evidence="1">Uncharacterized protein</fullName>
    </submittedName>
</protein>
<keyword evidence="2" id="KW-1185">Reference proteome</keyword>
<evidence type="ECO:0000313" key="2">
    <source>
        <dbReference type="Proteomes" id="UP001057402"/>
    </source>
</evidence>
<accession>A0ACB9RWM2</accession>
<comment type="caution">
    <text evidence="1">The sequence shown here is derived from an EMBL/GenBank/DDBJ whole genome shotgun (WGS) entry which is preliminary data.</text>
</comment>